<evidence type="ECO:0000256" key="5">
    <source>
        <dbReference type="ARBA" id="ARBA00022963"/>
    </source>
</evidence>
<dbReference type="PANTHER" id="PTHR42689:SF1">
    <property type="entry name" value="ACETYL-COA ACYLTRANSFERASE FADA2 (3-KETOACYL-COA THIOLASE) (BETA-KETOTHIOLASE)-RELATED"/>
    <property type="match status" value="1"/>
</dbReference>
<evidence type="ECO:0000313" key="12">
    <source>
        <dbReference type="EMBL" id="MCC2615169.1"/>
    </source>
</evidence>
<dbReference type="NCBIfam" id="NF006516">
    <property type="entry name" value="PRK08963.1"/>
    <property type="match status" value="1"/>
</dbReference>
<feature type="domain" description="Thiolase N-terminal" evidence="10">
    <location>
        <begin position="15"/>
        <end position="288"/>
    </location>
</feature>
<dbReference type="InterPro" id="IPR050521">
    <property type="entry name" value="3-ketoacyl-CoA_Thiolase"/>
</dbReference>
<comment type="caution">
    <text evidence="12">The sequence shown here is derived from an EMBL/GenBank/DDBJ whole genome shotgun (WGS) entry which is preliminary data.</text>
</comment>
<dbReference type="InterPro" id="IPR020616">
    <property type="entry name" value="Thiolase_N"/>
</dbReference>
<keyword evidence="5 8" id="KW-0442">Lipid degradation</keyword>
<dbReference type="HAMAP" id="MF_01618">
    <property type="entry name" value="FadI"/>
    <property type="match status" value="1"/>
</dbReference>
<comment type="subunit">
    <text evidence="8">Heterotetramer of two alpha chains (FadJ) and two beta chains (FadI).</text>
</comment>
<accession>A0ABS8G3U2</accession>
<dbReference type="InterPro" id="IPR016039">
    <property type="entry name" value="Thiolase-like"/>
</dbReference>
<keyword evidence="7 8" id="KW-0012">Acyltransferase</keyword>
<dbReference type="EMBL" id="JAJEWP010000001">
    <property type="protein sequence ID" value="MCC2615169.1"/>
    <property type="molecule type" value="Genomic_DNA"/>
</dbReference>
<protein>
    <recommendedName>
        <fullName evidence="8">3-ketoacyl-CoA thiolase</fullName>
        <ecNumber evidence="8">2.3.1.16</ecNumber>
    </recommendedName>
    <alternativeName>
        <fullName evidence="8">ACSs</fullName>
    </alternativeName>
    <alternativeName>
        <fullName evidence="8">Acetyl-CoA acyltransferase</fullName>
    </alternativeName>
    <alternativeName>
        <fullName evidence="8">Acyl-CoA ligase</fullName>
    </alternativeName>
    <alternativeName>
        <fullName evidence="8">Beta-ketothiolase</fullName>
    </alternativeName>
    <alternativeName>
        <fullName evidence="8">Fatty acid oxidation complex subunit beta</fullName>
    </alternativeName>
</protein>
<evidence type="ECO:0000256" key="6">
    <source>
        <dbReference type="ARBA" id="ARBA00023098"/>
    </source>
</evidence>
<dbReference type="InterPro" id="IPR020610">
    <property type="entry name" value="Thiolase_AS"/>
</dbReference>
<dbReference type="SUPFAM" id="SSF53901">
    <property type="entry name" value="Thiolase-like"/>
    <property type="match status" value="2"/>
</dbReference>
<comment type="catalytic activity">
    <reaction evidence="8">
        <text>an acyl-CoA + acetyl-CoA = a 3-oxoacyl-CoA + CoA</text>
        <dbReference type="Rhea" id="RHEA:21564"/>
        <dbReference type="ChEBI" id="CHEBI:57287"/>
        <dbReference type="ChEBI" id="CHEBI:57288"/>
        <dbReference type="ChEBI" id="CHEBI:58342"/>
        <dbReference type="ChEBI" id="CHEBI:90726"/>
        <dbReference type="EC" id="2.3.1.16"/>
    </reaction>
</comment>
<feature type="domain" description="Thiolase C-terminal" evidence="11">
    <location>
        <begin position="296"/>
        <end position="434"/>
    </location>
</feature>
<dbReference type="CDD" id="cd00751">
    <property type="entry name" value="thiolase"/>
    <property type="match status" value="1"/>
</dbReference>
<sequence length="436" mass="46626">MSAKQTVTTRDGDRIAIVAGLRTPFAKMATYFHGVPAVDLGKMVVNEMLTRNNLDPKLVDQLVYGQVVQMPEAPNIAREIVLGTGMNVHTDAYSVSRACATSFQSTVNIAESMMAGNIEIGVAGGADSTSVSPIGVSKNLARALVDLQKTKTLGQKWQVIKKLGLKDLLPVPPAVAEYSTGLSMGQTAEQMAKSHGISRADQDALAHRSHSLAAQNWEAGHLSHEVMTAYAEPFKGALDKDNNVRFDSKLESYAKLRPVFDRKHGTVTAANATPLTDGASAVLMMTESKAKALGYKPLGFIRSYAFAAIDVWEDMLMGPSYATPMALDRAGMTLNDLTLIEMHEAFAAQTLANIKMFASDKFAQEKLGRSKATGEIDMDKFNQMGSSIAYGHPFAATGTRMITQMLNDLNRRGGGTGLLTACAAGGLGAAMIVETE</sequence>
<dbReference type="Proteomes" id="UP001520878">
    <property type="component" value="Unassembled WGS sequence"/>
</dbReference>
<dbReference type="GO" id="GO:0003988">
    <property type="term" value="F:acetyl-CoA C-acyltransferase activity"/>
    <property type="evidence" value="ECO:0007669"/>
    <property type="project" value="UniProtKB-EC"/>
</dbReference>
<dbReference type="Gene3D" id="3.40.47.10">
    <property type="match status" value="1"/>
</dbReference>
<dbReference type="RefSeq" id="WP_229157078.1">
    <property type="nucleotide sequence ID" value="NZ_JAJEWP010000001.1"/>
</dbReference>
<keyword evidence="6 8" id="KW-0443">Lipid metabolism</keyword>
<dbReference type="PROSITE" id="PS00099">
    <property type="entry name" value="THIOLASE_3"/>
    <property type="match status" value="1"/>
</dbReference>
<keyword evidence="13" id="KW-1185">Reference proteome</keyword>
<dbReference type="InterPro" id="IPR020617">
    <property type="entry name" value="Thiolase_C"/>
</dbReference>
<evidence type="ECO:0000256" key="1">
    <source>
        <dbReference type="ARBA" id="ARBA00010982"/>
    </source>
</evidence>
<evidence type="ECO:0000259" key="11">
    <source>
        <dbReference type="Pfam" id="PF02803"/>
    </source>
</evidence>
<evidence type="ECO:0000313" key="13">
    <source>
        <dbReference type="Proteomes" id="UP001520878"/>
    </source>
</evidence>
<comment type="pathway">
    <text evidence="8">Lipid metabolism; fatty acid beta-oxidation.</text>
</comment>
<reference evidence="12 13" key="1">
    <citation type="submission" date="2021-10" db="EMBL/GenBank/DDBJ databases">
        <title>Draft genome of Aestuariibacter halophilus JC2043.</title>
        <authorList>
            <person name="Emsley S.A."/>
            <person name="Pfannmuller K.M."/>
            <person name="Ushijima B."/>
            <person name="Saw J.H."/>
            <person name="Videau P."/>
        </authorList>
    </citation>
    <scope>NUCLEOTIDE SEQUENCE [LARGE SCALE GENOMIC DNA]</scope>
    <source>
        <strain evidence="12 13">JC2043</strain>
    </source>
</reference>
<dbReference type="PIRSF" id="PIRSF000429">
    <property type="entry name" value="Ac-CoA_Ac_transf"/>
    <property type="match status" value="1"/>
</dbReference>
<comment type="subcellular location">
    <subcellularLocation>
        <location evidence="8">Cytoplasm</location>
    </subcellularLocation>
</comment>
<dbReference type="Pfam" id="PF00108">
    <property type="entry name" value="Thiolase_N"/>
    <property type="match status" value="1"/>
</dbReference>
<evidence type="ECO:0000256" key="7">
    <source>
        <dbReference type="ARBA" id="ARBA00023315"/>
    </source>
</evidence>
<evidence type="ECO:0000256" key="3">
    <source>
        <dbReference type="ARBA" id="ARBA00022679"/>
    </source>
</evidence>
<evidence type="ECO:0000256" key="2">
    <source>
        <dbReference type="ARBA" id="ARBA00022490"/>
    </source>
</evidence>
<feature type="active site" description="Acyl-thioester intermediate" evidence="8">
    <location>
        <position position="99"/>
    </location>
</feature>
<evidence type="ECO:0000256" key="4">
    <source>
        <dbReference type="ARBA" id="ARBA00022832"/>
    </source>
</evidence>
<dbReference type="PANTHER" id="PTHR42689">
    <property type="entry name" value="ACETYL-COA ACYLTRANSFERASE FADA2 (3-KETOACYL-COA THIOLASE) (BETA-KETOTHIOLASE)-RELATED"/>
    <property type="match status" value="1"/>
</dbReference>
<dbReference type="NCBIfam" id="TIGR02446">
    <property type="entry name" value="FadI"/>
    <property type="match status" value="1"/>
</dbReference>
<feature type="active site" description="Proton acceptor" evidence="8">
    <location>
        <position position="422"/>
    </location>
</feature>
<evidence type="ECO:0000259" key="10">
    <source>
        <dbReference type="Pfam" id="PF00108"/>
    </source>
</evidence>
<comment type="similarity">
    <text evidence="1 8 9">Belongs to the thiolase-like superfamily. Thiolase family.</text>
</comment>
<comment type="function">
    <text evidence="8">Catalyzes the final step of fatty acid oxidation in which acetyl-CoA is released and the CoA ester of a fatty acid two carbons shorter is formed.</text>
</comment>
<dbReference type="InterPro" id="IPR012806">
    <property type="entry name" value="Ac-CoA_C-AcTrfase_FadI"/>
</dbReference>
<gene>
    <name evidence="8 12" type="primary">fadI</name>
    <name evidence="12" type="ORF">LJ739_02785</name>
</gene>
<keyword evidence="2 8" id="KW-0963">Cytoplasm</keyword>
<dbReference type="InterPro" id="IPR002155">
    <property type="entry name" value="Thiolase"/>
</dbReference>
<evidence type="ECO:0000256" key="8">
    <source>
        <dbReference type="HAMAP-Rule" id="MF_01618"/>
    </source>
</evidence>
<keyword evidence="4 8" id="KW-0276">Fatty acid metabolism</keyword>
<dbReference type="EC" id="2.3.1.16" evidence="8"/>
<feature type="active site" description="Proton acceptor" evidence="8">
    <location>
        <position position="392"/>
    </location>
</feature>
<dbReference type="Pfam" id="PF02803">
    <property type="entry name" value="Thiolase_C"/>
    <property type="match status" value="1"/>
</dbReference>
<dbReference type="NCBIfam" id="TIGR01930">
    <property type="entry name" value="AcCoA-C-Actrans"/>
    <property type="match status" value="1"/>
</dbReference>
<proteinExistence type="inferred from homology"/>
<evidence type="ECO:0000256" key="9">
    <source>
        <dbReference type="RuleBase" id="RU003557"/>
    </source>
</evidence>
<keyword evidence="3 8" id="KW-0808">Transferase</keyword>
<organism evidence="12 13">
    <name type="scientific">Fluctibacter halophilus</name>
    <dbReference type="NCBI Taxonomy" id="226011"/>
    <lineage>
        <taxon>Bacteria</taxon>
        <taxon>Pseudomonadati</taxon>
        <taxon>Pseudomonadota</taxon>
        <taxon>Gammaproteobacteria</taxon>
        <taxon>Alteromonadales</taxon>
        <taxon>Alteromonadaceae</taxon>
        <taxon>Fluctibacter</taxon>
    </lineage>
</organism>
<name>A0ABS8G3U2_9ALTE</name>